<evidence type="ECO:0000259" key="2">
    <source>
        <dbReference type="PROSITE" id="PS51651"/>
    </source>
</evidence>
<dbReference type="PROSITE" id="PS51651">
    <property type="entry name" value="DOCKER"/>
    <property type="match status" value="1"/>
</dbReference>
<dbReference type="GO" id="GO:0005085">
    <property type="term" value="F:guanyl-nucleotide exchange factor activity"/>
    <property type="evidence" value="ECO:0007669"/>
    <property type="project" value="InterPro"/>
</dbReference>
<evidence type="ECO:0000313" key="4">
    <source>
        <dbReference type="Proteomes" id="UP000053240"/>
    </source>
</evidence>
<evidence type="ECO:0000313" key="3">
    <source>
        <dbReference type="EMBL" id="KPJ11088.1"/>
    </source>
</evidence>
<keyword evidence="4" id="KW-1185">Reference proteome</keyword>
<dbReference type="AlphaFoldDB" id="A0A0N1IG73"/>
<reference evidence="3 4" key="1">
    <citation type="journal article" date="2015" name="Nat. Commun.">
        <title>Outbred genome sequencing and CRISPR/Cas9 gene editing in butterflies.</title>
        <authorList>
            <person name="Li X."/>
            <person name="Fan D."/>
            <person name="Zhang W."/>
            <person name="Liu G."/>
            <person name="Zhang L."/>
            <person name="Zhao L."/>
            <person name="Fang X."/>
            <person name="Chen L."/>
            <person name="Dong Y."/>
            <person name="Chen Y."/>
            <person name="Ding Y."/>
            <person name="Zhao R."/>
            <person name="Feng M."/>
            <person name="Zhu Y."/>
            <person name="Feng Y."/>
            <person name="Jiang X."/>
            <person name="Zhu D."/>
            <person name="Xiang H."/>
            <person name="Feng X."/>
            <person name="Li S."/>
            <person name="Wang J."/>
            <person name="Zhang G."/>
            <person name="Kronforst M.R."/>
            <person name="Wang W."/>
        </authorList>
    </citation>
    <scope>NUCLEOTIDE SEQUENCE [LARGE SCALE GENOMIC DNA]</scope>
    <source>
        <strain evidence="3">Ya'a_city_454_Pm</strain>
        <tissue evidence="3">Whole body</tissue>
    </source>
</reference>
<name>A0A0N1IG73_PAPMA</name>
<dbReference type="InterPro" id="IPR027357">
    <property type="entry name" value="DOCKER_dom"/>
</dbReference>
<dbReference type="GO" id="GO:0005886">
    <property type="term" value="C:plasma membrane"/>
    <property type="evidence" value="ECO:0007669"/>
    <property type="project" value="TreeGrafter"/>
</dbReference>
<dbReference type="PANTHER" id="PTHR45653:SF10">
    <property type="entry name" value="MYOBLAST CITY, ISOFORM B"/>
    <property type="match status" value="1"/>
</dbReference>
<dbReference type="PANTHER" id="PTHR45653">
    <property type="entry name" value="DEDICATOR OF CYTOKINESIS"/>
    <property type="match status" value="1"/>
</dbReference>
<dbReference type="EMBL" id="KQ460886">
    <property type="protein sequence ID" value="KPJ11088.1"/>
    <property type="molecule type" value="Genomic_DNA"/>
</dbReference>
<dbReference type="InParanoid" id="A0A0N1IG73"/>
<feature type="domain" description="DOCKER" evidence="2">
    <location>
        <begin position="1"/>
        <end position="74"/>
    </location>
</feature>
<organism evidence="3 4">
    <name type="scientific">Papilio machaon</name>
    <name type="common">Old World swallowtail butterfly</name>
    <dbReference type="NCBI Taxonomy" id="76193"/>
    <lineage>
        <taxon>Eukaryota</taxon>
        <taxon>Metazoa</taxon>
        <taxon>Ecdysozoa</taxon>
        <taxon>Arthropoda</taxon>
        <taxon>Hexapoda</taxon>
        <taxon>Insecta</taxon>
        <taxon>Pterygota</taxon>
        <taxon>Neoptera</taxon>
        <taxon>Endopterygota</taxon>
        <taxon>Lepidoptera</taxon>
        <taxon>Glossata</taxon>
        <taxon>Ditrysia</taxon>
        <taxon>Papilionoidea</taxon>
        <taxon>Papilionidae</taxon>
        <taxon>Papilioninae</taxon>
        <taxon>Papilio</taxon>
    </lineage>
</organism>
<proteinExistence type="inferred from homology"/>
<dbReference type="GO" id="GO:0007520">
    <property type="term" value="P:myoblast fusion"/>
    <property type="evidence" value="ECO:0007669"/>
    <property type="project" value="TreeGrafter"/>
</dbReference>
<dbReference type="GO" id="GO:0005737">
    <property type="term" value="C:cytoplasm"/>
    <property type="evidence" value="ECO:0007669"/>
    <property type="project" value="TreeGrafter"/>
</dbReference>
<dbReference type="GO" id="GO:0007264">
    <property type="term" value="P:small GTPase-mediated signal transduction"/>
    <property type="evidence" value="ECO:0007669"/>
    <property type="project" value="InterPro"/>
</dbReference>
<dbReference type="InterPro" id="IPR046770">
    <property type="entry name" value="DOCKER_Lobe_B"/>
</dbReference>
<dbReference type="STRING" id="76193.A0A0N1IG73"/>
<evidence type="ECO:0000256" key="1">
    <source>
        <dbReference type="PROSITE-ProRule" id="PRU00984"/>
    </source>
</evidence>
<sequence length="74" mass="8613">MGDKLKRLSGRPVAEQILQYYKHNNVDKFVFSRPYHKPDDSLTGSNEDVSSQNEFATRWLERTELEISDKLPGE</sequence>
<dbReference type="Proteomes" id="UP000053240">
    <property type="component" value="Unassembled WGS sequence"/>
</dbReference>
<gene>
    <name evidence="3" type="ORF">RR48_00802</name>
</gene>
<protein>
    <submittedName>
        <fullName evidence="3">Dedicator of cytokinesis protein 2</fullName>
    </submittedName>
</protein>
<dbReference type="Pfam" id="PF20422">
    <property type="entry name" value="DHR-2_Lobe_B"/>
    <property type="match status" value="1"/>
</dbReference>
<accession>A0A0N1IG73</accession>
<dbReference type="InterPro" id="IPR026791">
    <property type="entry name" value="DOCK"/>
</dbReference>
<dbReference type="GO" id="GO:0016477">
    <property type="term" value="P:cell migration"/>
    <property type="evidence" value="ECO:0007669"/>
    <property type="project" value="TreeGrafter"/>
</dbReference>
<comment type="similarity">
    <text evidence="1">Belongs to the DOCK family.</text>
</comment>
<dbReference type="GO" id="GO:0031267">
    <property type="term" value="F:small GTPase binding"/>
    <property type="evidence" value="ECO:0007669"/>
    <property type="project" value="TreeGrafter"/>
</dbReference>